<dbReference type="EMBL" id="CM043790">
    <property type="protein sequence ID" value="KAI4826212.1"/>
    <property type="molecule type" value="Genomic_DNA"/>
</dbReference>
<dbReference type="Proteomes" id="UP001057452">
    <property type="component" value="Chromosome 6"/>
</dbReference>
<proteinExistence type="predicted"/>
<sequence>DRITFPPTLNLPPFHCPSASYKSRLSSADMPLKFRNARMGFEARVEPASGRNPKFPSASYCMPVFVTACQSTIMERAGSPSTRLPEKCLCVCVSMEMILPQLLRNVCNVHKEKDLLEYLGSLLGPAVGPWLV</sequence>
<comment type="caution">
    <text evidence="1">The sequence shown here is derived from an EMBL/GenBank/DDBJ whole genome shotgun (WGS) entry which is preliminary data.</text>
</comment>
<protein>
    <submittedName>
        <fullName evidence="1">Uncharacterized protein</fullName>
    </submittedName>
</protein>
<evidence type="ECO:0000313" key="1">
    <source>
        <dbReference type="EMBL" id="KAI4826212.1"/>
    </source>
</evidence>
<name>A0ACB9XI07_CHAAC</name>
<gene>
    <name evidence="1" type="ORF">KUCAC02_021853</name>
</gene>
<reference evidence="1" key="1">
    <citation type="submission" date="2022-05" db="EMBL/GenBank/DDBJ databases">
        <title>Chromosome-level genome of Chaenocephalus aceratus.</title>
        <authorList>
            <person name="Park H."/>
        </authorList>
    </citation>
    <scope>NUCLEOTIDE SEQUENCE</scope>
    <source>
        <strain evidence="1">KU_202001</strain>
    </source>
</reference>
<organism evidence="1 2">
    <name type="scientific">Chaenocephalus aceratus</name>
    <name type="common">Blackfin icefish</name>
    <name type="synonym">Chaenichthys aceratus</name>
    <dbReference type="NCBI Taxonomy" id="36190"/>
    <lineage>
        <taxon>Eukaryota</taxon>
        <taxon>Metazoa</taxon>
        <taxon>Chordata</taxon>
        <taxon>Craniata</taxon>
        <taxon>Vertebrata</taxon>
        <taxon>Euteleostomi</taxon>
        <taxon>Actinopterygii</taxon>
        <taxon>Neopterygii</taxon>
        <taxon>Teleostei</taxon>
        <taxon>Neoteleostei</taxon>
        <taxon>Acanthomorphata</taxon>
        <taxon>Eupercaria</taxon>
        <taxon>Perciformes</taxon>
        <taxon>Notothenioidei</taxon>
        <taxon>Channichthyidae</taxon>
        <taxon>Chaenocephalus</taxon>
    </lineage>
</organism>
<feature type="non-terminal residue" evidence="1">
    <location>
        <position position="1"/>
    </location>
</feature>
<evidence type="ECO:0000313" key="2">
    <source>
        <dbReference type="Proteomes" id="UP001057452"/>
    </source>
</evidence>
<accession>A0ACB9XI07</accession>
<keyword evidence="2" id="KW-1185">Reference proteome</keyword>